<evidence type="ECO:0000256" key="7">
    <source>
        <dbReference type="ARBA" id="ARBA00023224"/>
    </source>
</evidence>
<comment type="subcellular location">
    <subcellularLocation>
        <location evidence="1">Cell membrane</location>
        <topology evidence="1">Multi-pass membrane protein</topology>
    </subcellularLocation>
</comment>
<accession>A0AAJ7WNF9</accession>
<dbReference type="GO" id="GO:0005886">
    <property type="term" value="C:plasma membrane"/>
    <property type="evidence" value="ECO:0007669"/>
    <property type="project" value="UniProtKB-SubCell"/>
</dbReference>
<keyword evidence="5" id="KW-0297">G-protein coupled receptor</keyword>
<evidence type="ECO:0000313" key="10">
    <source>
        <dbReference type="RefSeq" id="XP_032802943.1"/>
    </source>
</evidence>
<dbReference type="PANTHER" id="PTHR22750">
    <property type="entry name" value="G-PROTEIN COUPLED RECEPTOR"/>
    <property type="match status" value="1"/>
</dbReference>
<evidence type="ECO:0000256" key="6">
    <source>
        <dbReference type="ARBA" id="ARBA00023136"/>
    </source>
</evidence>
<feature type="transmembrane region" description="Helical" evidence="8">
    <location>
        <begin position="233"/>
        <end position="257"/>
    </location>
</feature>
<evidence type="ECO:0000256" key="8">
    <source>
        <dbReference type="SAM" id="Phobius"/>
    </source>
</evidence>
<name>A0AAJ7WNF9_PETMA</name>
<dbReference type="InterPro" id="IPR000276">
    <property type="entry name" value="GPCR_Rhodpsn"/>
</dbReference>
<gene>
    <name evidence="10" type="primary">LOC116939100</name>
</gene>
<sequence>MKRPEPFNIIGLGQFHHWMKSSPKQPPSLTILLRCNNSPNTPPPRQTLSLQLTSSLHLLLGHAPSRSLRCQFAAMITKQLFAPLNSAGHVFLLLFHVAVATSATVLNALGIAALMKARLPLKQNRFVYVLSTCTSDLCCGVSWFYAGIFDVDDASGKLDTCFIQPSFVGVSCMCVLFSQLDRYYAIKSPFSYVQRVTWRKTLAAVSLCWLLPVLPIVLINVGPKSSSTTYQVISTLLTNMAMFVIMGAMNVKLCLIARSHAKRASRQPNERDTGARSSYSVIIVAMVDMVLWSPSYIYLVVCLLFNLCPRFPNYGLNPITILRTLTSITTPAINIACSNALRTSISSLLPRWCKANARVDVNENGQSAIDVSPPHV</sequence>
<organism evidence="9 10">
    <name type="scientific">Petromyzon marinus</name>
    <name type="common">Sea lamprey</name>
    <dbReference type="NCBI Taxonomy" id="7757"/>
    <lineage>
        <taxon>Eukaryota</taxon>
        <taxon>Metazoa</taxon>
        <taxon>Chordata</taxon>
        <taxon>Craniata</taxon>
        <taxon>Vertebrata</taxon>
        <taxon>Cyclostomata</taxon>
        <taxon>Hyperoartia</taxon>
        <taxon>Petromyzontiformes</taxon>
        <taxon>Petromyzontidae</taxon>
        <taxon>Petromyzon</taxon>
    </lineage>
</organism>
<keyword evidence="9" id="KW-1185">Reference proteome</keyword>
<keyword evidence="6 8" id="KW-0472">Membrane</keyword>
<dbReference type="CDD" id="cd00637">
    <property type="entry name" value="7tm_classA_rhodopsin-like"/>
    <property type="match status" value="1"/>
</dbReference>
<protein>
    <submittedName>
        <fullName evidence="10">Uncharacterized protein LOC116939100</fullName>
    </submittedName>
</protein>
<evidence type="ECO:0000313" key="9">
    <source>
        <dbReference type="Proteomes" id="UP001318040"/>
    </source>
</evidence>
<dbReference type="Proteomes" id="UP001318040">
    <property type="component" value="Chromosome 5"/>
</dbReference>
<dbReference type="Gene3D" id="1.20.1070.10">
    <property type="entry name" value="Rhodopsin 7-helix transmembrane proteins"/>
    <property type="match status" value="1"/>
</dbReference>
<dbReference type="RefSeq" id="XP_032802943.1">
    <property type="nucleotide sequence ID" value="XM_032947052.1"/>
</dbReference>
<dbReference type="SUPFAM" id="SSF81321">
    <property type="entry name" value="Family A G protein-coupled receptor-like"/>
    <property type="match status" value="1"/>
</dbReference>
<evidence type="ECO:0000256" key="1">
    <source>
        <dbReference type="ARBA" id="ARBA00004651"/>
    </source>
</evidence>
<reference evidence="10" key="1">
    <citation type="submission" date="2025-08" db="UniProtKB">
        <authorList>
            <consortium name="RefSeq"/>
        </authorList>
    </citation>
    <scope>IDENTIFICATION</scope>
    <source>
        <tissue evidence="10">Sperm</tissue>
    </source>
</reference>
<keyword evidence="4 8" id="KW-1133">Transmembrane helix</keyword>
<feature type="transmembrane region" description="Helical" evidence="8">
    <location>
        <begin position="201"/>
        <end position="221"/>
    </location>
</feature>
<proteinExistence type="predicted"/>
<dbReference type="Pfam" id="PF00001">
    <property type="entry name" value="7tm_1"/>
    <property type="match status" value="1"/>
</dbReference>
<feature type="transmembrane region" description="Helical" evidence="8">
    <location>
        <begin position="278"/>
        <end position="307"/>
    </location>
</feature>
<keyword evidence="2" id="KW-1003">Cell membrane</keyword>
<evidence type="ECO:0000256" key="5">
    <source>
        <dbReference type="ARBA" id="ARBA00023040"/>
    </source>
</evidence>
<keyword evidence="3 8" id="KW-0812">Transmembrane</keyword>
<feature type="transmembrane region" description="Helical" evidence="8">
    <location>
        <begin position="162"/>
        <end position="180"/>
    </location>
</feature>
<evidence type="ECO:0000256" key="3">
    <source>
        <dbReference type="ARBA" id="ARBA00022692"/>
    </source>
</evidence>
<keyword evidence="5" id="KW-0675">Receptor</keyword>
<evidence type="ECO:0000256" key="2">
    <source>
        <dbReference type="ARBA" id="ARBA00022475"/>
    </source>
</evidence>
<evidence type="ECO:0000256" key="4">
    <source>
        <dbReference type="ARBA" id="ARBA00022989"/>
    </source>
</evidence>
<dbReference type="GO" id="GO:0004930">
    <property type="term" value="F:G protein-coupled receptor activity"/>
    <property type="evidence" value="ECO:0007669"/>
    <property type="project" value="UniProtKB-KW"/>
</dbReference>
<feature type="transmembrane region" description="Helical" evidence="8">
    <location>
        <begin position="90"/>
        <end position="114"/>
    </location>
</feature>
<dbReference type="KEGG" id="pmrn:116939100"/>
<dbReference type="AlphaFoldDB" id="A0AAJ7WNF9"/>
<feature type="transmembrane region" description="Helical" evidence="8">
    <location>
        <begin position="126"/>
        <end position="146"/>
    </location>
</feature>
<keyword evidence="7" id="KW-0807">Transducer</keyword>